<keyword evidence="3" id="KW-0731">Sigma factor</keyword>
<dbReference type="SUPFAM" id="SSF88946">
    <property type="entry name" value="Sigma2 domain of RNA polymerase sigma factors"/>
    <property type="match status" value="1"/>
</dbReference>
<dbReference type="Gene3D" id="1.10.1740.10">
    <property type="match status" value="1"/>
</dbReference>
<dbReference type="InterPro" id="IPR013325">
    <property type="entry name" value="RNA_pol_sigma_r2"/>
</dbReference>
<evidence type="ECO:0000313" key="7">
    <source>
        <dbReference type="EMBL" id="QAY67341.1"/>
    </source>
</evidence>
<dbReference type="Pfam" id="PF08281">
    <property type="entry name" value="Sigma70_r4_2"/>
    <property type="match status" value="1"/>
</dbReference>
<dbReference type="InterPro" id="IPR007627">
    <property type="entry name" value="RNA_pol_sigma70_r2"/>
</dbReference>
<gene>
    <name evidence="7" type="ORF">ET464_13970</name>
</gene>
<accession>A0A4V0YFD6</accession>
<keyword evidence="8" id="KW-1185">Reference proteome</keyword>
<evidence type="ECO:0000256" key="1">
    <source>
        <dbReference type="ARBA" id="ARBA00010641"/>
    </source>
</evidence>
<dbReference type="GO" id="GO:0016987">
    <property type="term" value="F:sigma factor activity"/>
    <property type="evidence" value="ECO:0007669"/>
    <property type="project" value="UniProtKB-KW"/>
</dbReference>
<dbReference type="InterPro" id="IPR036388">
    <property type="entry name" value="WH-like_DNA-bd_sf"/>
</dbReference>
<dbReference type="RefSeq" id="WP_129441860.1">
    <property type="nucleotide sequence ID" value="NZ_CP035492.1"/>
</dbReference>
<dbReference type="Proteomes" id="UP000293568">
    <property type="component" value="Chromosome"/>
</dbReference>
<keyword evidence="2" id="KW-0805">Transcription regulation</keyword>
<reference evidence="7 8" key="1">
    <citation type="submission" date="2019-01" db="EMBL/GenBank/DDBJ databases">
        <title>Genome sequencing of strain FW100M-2.</title>
        <authorList>
            <person name="Heo J."/>
            <person name="Kim S.-J."/>
            <person name="Kim J.-S."/>
            <person name="Hong S.-B."/>
            <person name="Kwon S.-W."/>
        </authorList>
    </citation>
    <scope>NUCLEOTIDE SEQUENCE [LARGE SCALE GENOMIC DNA]</scope>
    <source>
        <strain evidence="7 8">FW100M-2</strain>
    </source>
</reference>
<dbReference type="PANTHER" id="PTHR43133">
    <property type="entry name" value="RNA POLYMERASE ECF-TYPE SIGMA FACTO"/>
    <property type="match status" value="1"/>
</dbReference>
<evidence type="ECO:0000256" key="2">
    <source>
        <dbReference type="ARBA" id="ARBA00023015"/>
    </source>
</evidence>
<name>A0A4V0YFD6_9BACL</name>
<dbReference type="AlphaFoldDB" id="A0A4V0YFD6"/>
<protein>
    <submittedName>
        <fullName evidence="7">Sigma-70 family RNA polymerase sigma factor</fullName>
    </submittedName>
</protein>
<dbReference type="NCBIfam" id="TIGR02937">
    <property type="entry name" value="sigma70-ECF"/>
    <property type="match status" value="1"/>
</dbReference>
<dbReference type="GO" id="GO:0006352">
    <property type="term" value="P:DNA-templated transcription initiation"/>
    <property type="evidence" value="ECO:0007669"/>
    <property type="project" value="InterPro"/>
</dbReference>
<dbReference type="InterPro" id="IPR039425">
    <property type="entry name" value="RNA_pol_sigma-70-like"/>
</dbReference>
<evidence type="ECO:0000259" key="5">
    <source>
        <dbReference type="Pfam" id="PF04542"/>
    </source>
</evidence>
<proteinExistence type="inferred from homology"/>
<organism evidence="7 8">
    <name type="scientific">Paenibacillus protaetiae</name>
    <dbReference type="NCBI Taxonomy" id="2509456"/>
    <lineage>
        <taxon>Bacteria</taxon>
        <taxon>Bacillati</taxon>
        <taxon>Bacillota</taxon>
        <taxon>Bacilli</taxon>
        <taxon>Bacillales</taxon>
        <taxon>Paenibacillaceae</taxon>
        <taxon>Paenibacillus</taxon>
    </lineage>
</organism>
<evidence type="ECO:0000256" key="4">
    <source>
        <dbReference type="ARBA" id="ARBA00023163"/>
    </source>
</evidence>
<keyword evidence="4" id="KW-0804">Transcription</keyword>
<sequence length="189" mass="22509">MERDQLAEAALRGDEDALLKRIQVDKRQMYAIAYSYMRSESDALEAIQETVCRVWLKRKSLRDPKLFSTWMMRILIRVCIDEKRKRKREMIVEWPNSFYDKSAEAEDRMQQHSTERLDMTMMLQQLPPEQRMVVTLKYYRDMTLTEIAALMGKPEGSIKTWLHKALKRMRKQMAATNPEMVAEVNRLET</sequence>
<evidence type="ECO:0000259" key="6">
    <source>
        <dbReference type="Pfam" id="PF08281"/>
    </source>
</evidence>
<dbReference type="GO" id="GO:0003677">
    <property type="term" value="F:DNA binding"/>
    <property type="evidence" value="ECO:0007669"/>
    <property type="project" value="InterPro"/>
</dbReference>
<dbReference type="PANTHER" id="PTHR43133:SF51">
    <property type="entry name" value="RNA POLYMERASE SIGMA FACTOR"/>
    <property type="match status" value="1"/>
</dbReference>
<dbReference type="InterPro" id="IPR013324">
    <property type="entry name" value="RNA_pol_sigma_r3/r4-like"/>
</dbReference>
<dbReference type="Gene3D" id="1.10.10.10">
    <property type="entry name" value="Winged helix-like DNA-binding domain superfamily/Winged helix DNA-binding domain"/>
    <property type="match status" value="1"/>
</dbReference>
<dbReference type="EMBL" id="CP035492">
    <property type="protein sequence ID" value="QAY67341.1"/>
    <property type="molecule type" value="Genomic_DNA"/>
</dbReference>
<dbReference type="InterPro" id="IPR013249">
    <property type="entry name" value="RNA_pol_sigma70_r4_t2"/>
</dbReference>
<dbReference type="Pfam" id="PF04542">
    <property type="entry name" value="Sigma70_r2"/>
    <property type="match status" value="1"/>
</dbReference>
<feature type="domain" description="RNA polymerase sigma factor 70 region 4 type 2" evidence="6">
    <location>
        <begin position="118"/>
        <end position="169"/>
    </location>
</feature>
<dbReference type="KEGG" id="pprt:ET464_13970"/>
<dbReference type="CDD" id="cd06171">
    <property type="entry name" value="Sigma70_r4"/>
    <property type="match status" value="1"/>
</dbReference>
<evidence type="ECO:0000313" key="8">
    <source>
        <dbReference type="Proteomes" id="UP000293568"/>
    </source>
</evidence>
<dbReference type="OrthoDB" id="9782703at2"/>
<evidence type="ECO:0000256" key="3">
    <source>
        <dbReference type="ARBA" id="ARBA00023082"/>
    </source>
</evidence>
<dbReference type="SUPFAM" id="SSF88659">
    <property type="entry name" value="Sigma3 and sigma4 domains of RNA polymerase sigma factors"/>
    <property type="match status" value="1"/>
</dbReference>
<dbReference type="InterPro" id="IPR014284">
    <property type="entry name" value="RNA_pol_sigma-70_dom"/>
</dbReference>
<comment type="similarity">
    <text evidence="1">Belongs to the sigma-70 factor family. ECF subfamily.</text>
</comment>
<feature type="domain" description="RNA polymerase sigma-70 region 2" evidence="5">
    <location>
        <begin position="26"/>
        <end position="88"/>
    </location>
</feature>